<evidence type="ECO:0000313" key="7">
    <source>
        <dbReference type="Proteomes" id="UP000233597"/>
    </source>
</evidence>
<dbReference type="RefSeq" id="WP_101268611.1">
    <property type="nucleotide sequence ID" value="NZ_NWTK01000011.1"/>
</dbReference>
<dbReference type="InterPro" id="IPR000595">
    <property type="entry name" value="cNMP-bd_dom"/>
</dbReference>
<name>A0A2N3KR41_9PROT</name>
<dbReference type="InterPro" id="IPR018490">
    <property type="entry name" value="cNMP-bd_dom_sf"/>
</dbReference>
<dbReference type="Proteomes" id="UP000233597">
    <property type="component" value="Unassembled WGS sequence"/>
</dbReference>
<dbReference type="InterPro" id="IPR012318">
    <property type="entry name" value="HTH_CRP"/>
</dbReference>
<reference evidence="6 7" key="1">
    <citation type="submission" date="2017-09" db="EMBL/GenBank/DDBJ databases">
        <title>Biodiversity and function of Thalassospira species in the particle-attached aromatic-hydrocarbon-degrading consortia from the surface seawater of the South China Sea.</title>
        <authorList>
            <person name="Dong C."/>
            <person name="Liu R."/>
            <person name="Shao Z."/>
        </authorList>
    </citation>
    <scope>NUCLEOTIDE SEQUENCE [LARGE SCALE GENOMIC DNA]</scope>
    <source>
        <strain evidence="6 7">CSC1P2</strain>
    </source>
</reference>
<evidence type="ECO:0000256" key="2">
    <source>
        <dbReference type="ARBA" id="ARBA00023125"/>
    </source>
</evidence>
<accession>A0A2N3KR41</accession>
<feature type="domain" description="Cyclic nucleotide-binding" evidence="4">
    <location>
        <begin position="23"/>
        <end position="109"/>
    </location>
</feature>
<dbReference type="Gene3D" id="2.60.120.10">
    <property type="entry name" value="Jelly Rolls"/>
    <property type="match status" value="1"/>
</dbReference>
<dbReference type="OrthoDB" id="3525895at2"/>
<dbReference type="PANTHER" id="PTHR24567">
    <property type="entry name" value="CRP FAMILY TRANSCRIPTIONAL REGULATORY PROTEIN"/>
    <property type="match status" value="1"/>
</dbReference>
<evidence type="ECO:0000256" key="1">
    <source>
        <dbReference type="ARBA" id="ARBA00023015"/>
    </source>
</evidence>
<dbReference type="SMART" id="SM00419">
    <property type="entry name" value="HTH_CRP"/>
    <property type="match status" value="1"/>
</dbReference>
<gene>
    <name evidence="6" type="ORF">COO20_16735</name>
</gene>
<dbReference type="CDD" id="cd00038">
    <property type="entry name" value="CAP_ED"/>
    <property type="match status" value="1"/>
</dbReference>
<evidence type="ECO:0000313" key="6">
    <source>
        <dbReference type="EMBL" id="PKR52943.1"/>
    </source>
</evidence>
<organism evidence="6 7">
    <name type="scientific">Thalassospira marina</name>
    <dbReference type="NCBI Taxonomy" id="2048283"/>
    <lineage>
        <taxon>Bacteria</taxon>
        <taxon>Pseudomonadati</taxon>
        <taxon>Pseudomonadota</taxon>
        <taxon>Alphaproteobacteria</taxon>
        <taxon>Rhodospirillales</taxon>
        <taxon>Thalassospiraceae</taxon>
        <taxon>Thalassospira</taxon>
    </lineage>
</organism>
<dbReference type="CDD" id="cd00092">
    <property type="entry name" value="HTH_CRP"/>
    <property type="match status" value="1"/>
</dbReference>
<protein>
    <submittedName>
        <fullName evidence="6">Crp/Fnr family transcriptional regulator</fullName>
    </submittedName>
</protein>
<dbReference type="Pfam" id="PF13545">
    <property type="entry name" value="HTH_Crp_2"/>
    <property type="match status" value="1"/>
</dbReference>
<dbReference type="SMART" id="SM00100">
    <property type="entry name" value="cNMP"/>
    <property type="match status" value="1"/>
</dbReference>
<dbReference type="PROSITE" id="PS51063">
    <property type="entry name" value="HTH_CRP_2"/>
    <property type="match status" value="1"/>
</dbReference>
<dbReference type="PROSITE" id="PS50042">
    <property type="entry name" value="CNMP_BINDING_3"/>
    <property type="match status" value="1"/>
</dbReference>
<dbReference type="GO" id="GO:0003700">
    <property type="term" value="F:DNA-binding transcription factor activity"/>
    <property type="evidence" value="ECO:0007669"/>
    <property type="project" value="TreeGrafter"/>
</dbReference>
<dbReference type="Pfam" id="PF00027">
    <property type="entry name" value="cNMP_binding"/>
    <property type="match status" value="1"/>
</dbReference>
<dbReference type="AlphaFoldDB" id="A0A2N3KR41"/>
<dbReference type="GO" id="GO:0003677">
    <property type="term" value="F:DNA binding"/>
    <property type="evidence" value="ECO:0007669"/>
    <property type="project" value="UniProtKB-KW"/>
</dbReference>
<dbReference type="InterPro" id="IPR014710">
    <property type="entry name" value="RmlC-like_jellyroll"/>
</dbReference>
<keyword evidence="2" id="KW-0238">DNA-binding</keyword>
<dbReference type="PANTHER" id="PTHR24567:SF28">
    <property type="entry name" value="LISTERIOLYSIN REGULATORY PROTEIN"/>
    <property type="match status" value="1"/>
</dbReference>
<dbReference type="SUPFAM" id="SSF51206">
    <property type="entry name" value="cAMP-binding domain-like"/>
    <property type="match status" value="1"/>
</dbReference>
<feature type="domain" description="HTH crp-type" evidence="5">
    <location>
        <begin position="157"/>
        <end position="230"/>
    </location>
</feature>
<keyword evidence="1" id="KW-0805">Transcription regulation</keyword>
<dbReference type="InterPro" id="IPR036390">
    <property type="entry name" value="WH_DNA-bd_sf"/>
</dbReference>
<evidence type="ECO:0000259" key="5">
    <source>
        <dbReference type="PROSITE" id="PS51063"/>
    </source>
</evidence>
<evidence type="ECO:0000259" key="4">
    <source>
        <dbReference type="PROSITE" id="PS50042"/>
    </source>
</evidence>
<comment type="caution">
    <text evidence="6">The sequence shown here is derived from an EMBL/GenBank/DDBJ whole genome shotgun (WGS) entry which is preliminary data.</text>
</comment>
<dbReference type="Gene3D" id="1.10.10.10">
    <property type="entry name" value="Winged helix-like DNA-binding domain superfamily/Winged helix DNA-binding domain"/>
    <property type="match status" value="1"/>
</dbReference>
<proteinExistence type="predicted"/>
<evidence type="ECO:0000256" key="3">
    <source>
        <dbReference type="ARBA" id="ARBA00023163"/>
    </source>
</evidence>
<dbReference type="GO" id="GO:0005829">
    <property type="term" value="C:cytosol"/>
    <property type="evidence" value="ECO:0007669"/>
    <property type="project" value="TreeGrafter"/>
</dbReference>
<sequence length="240" mass="27057">MENQSEHKSLARLDESLLTHIPPFSRLKDFQIREILDHAIARRCAEGVTVFTEGDPAERFYMLLDGYIRVLRITPAGEQVISLHIPSGQLFGIAKAIGRDTYPATAITASEAIILSWPTTMWDHFVADYEGFSSETYKVVGQRMGEINMRVVEMATQQVEQRVANTLLRLVEQTGRKVKDGIEVDFSITRQDLSEMTATTLHTISRLLSAWEKKGLVKSRRKHIVVSNTDGLVVLGRHHA</sequence>
<dbReference type="InterPro" id="IPR036388">
    <property type="entry name" value="WH-like_DNA-bd_sf"/>
</dbReference>
<keyword evidence="3" id="KW-0804">Transcription</keyword>
<dbReference type="InterPro" id="IPR050397">
    <property type="entry name" value="Env_Response_Regulators"/>
</dbReference>
<dbReference type="EMBL" id="NWTK01000011">
    <property type="protein sequence ID" value="PKR52943.1"/>
    <property type="molecule type" value="Genomic_DNA"/>
</dbReference>
<dbReference type="SUPFAM" id="SSF46785">
    <property type="entry name" value="Winged helix' DNA-binding domain"/>
    <property type="match status" value="1"/>
</dbReference>